<evidence type="ECO:0000259" key="1">
    <source>
        <dbReference type="PROSITE" id="PS51819"/>
    </source>
</evidence>
<dbReference type="Pfam" id="PF18029">
    <property type="entry name" value="Glyoxalase_6"/>
    <property type="match status" value="1"/>
</dbReference>
<dbReference type="InterPro" id="IPR029068">
    <property type="entry name" value="Glyas_Bleomycin-R_OHBP_Dase"/>
</dbReference>
<evidence type="ECO:0000313" key="2">
    <source>
        <dbReference type="EMBL" id="SEG80486.1"/>
    </source>
</evidence>
<dbReference type="Proteomes" id="UP000236723">
    <property type="component" value="Unassembled WGS sequence"/>
</dbReference>
<dbReference type="InterPro" id="IPR037523">
    <property type="entry name" value="VOC_core"/>
</dbReference>
<evidence type="ECO:0000313" key="3">
    <source>
        <dbReference type="Proteomes" id="UP000236723"/>
    </source>
</evidence>
<dbReference type="InterPro" id="IPR041581">
    <property type="entry name" value="Glyoxalase_6"/>
</dbReference>
<keyword evidence="3" id="KW-1185">Reference proteome</keyword>
<feature type="domain" description="VOC" evidence="1">
    <location>
        <begin position="322"/>
        <end position="431"/>
    </location>
</feature>
<reference evidence="3" key="1">
    <citation type="submission" date="2016-10" db="EMBL/GenBank/DDBJ databases">
        <authorList>
            <person name="Varghese N."/>
            <person name="Submissions S."/>
        </authorList>
    </citation>
    <scope>NUCLEOTIDE SEQUENCE [LARGE SCALE GENOMIC DNA]</scope>
    <source>
        <strain evidence="3">DSM 43163</strain>
    </source>
</reference>
<dbReference type="EMBL" id="FNVO01000013">
    <property type="protein sequence ID" value="SEG80486.1"/>
    <property type="molecule type" value="Genomic_DNA"/>
</dbReference>
<organism evidence="2 3">
    <name type="scientific">Thermomonospora echinospora</name>
    <dbReference type="NCBI Taxonomy" id="1992"/>
    <lineage>
        <taxon>Bacteria</taxon>
        <taxon>Bacillati</taxon>
        <taxon>Actinomycetota</taxon>
        <taxon>Actinomycetes</taxon>
        <taxon>Streptosporangiales</taxon>
        <taxon>Thermomonosporaceae</taxon>
        <taxon>Thermomonospora</taxon>
    </lineage>
</organism>
<protein>
    <submittedName>
        <fullName evidence="2">Uncharacterized conserved protein PhnB, glyoxalase superfamily</fullName>
    </submittedName>
</protein>
<dbReference type="Gene3D" id="3.30.720.110">
    <property type="match status" value="1"/>
</dbReference>
<dbReference type="PROSITE" id="PS51819">
    <property type="entry name" value="VOC"/>
    <property type="match status" value="3"/>
</dbReference>
<sequence>MSELSPDPFESLREPARPVDPDPIFAARLRERLRRALLEPAGGAMTIGTTIDRFAGPEVAEARFHTLNAYLCVDDGRRALEWYAQALGARPLGTPTIMEDGRVGHAELALGDSVLMLADEWPELGLVGPRARGGVSMSLYLRVPDADATVARAVELGARLDRPVSDTAYGRSGVIHDPFGHRWMVVTAQAEPARAPRLRQGDIGYASVWAPDVARAAAFYQTVLGWELRPGSTEQGREVGGLSQPIGLWGGQEHRTLFVCFAVTDVHAAVRRVRDAGGRAEEPHAEEYGVVAMCADDQGLEFALYEPSRSTPAPTESPRHGEISYLTFEVPDSARFRAFFASVLGWEFVRGRVEDGWEARIDGEPVRYMVGMQGGHPLPTVVPMYAVDDIDVAVGNVRAAGGTATEPERMPYGMSSYCSDDQDVRFYLGQH</sequence>
<dbReference type="Gene3D" id="3.30.720.120">
    <property type="match status" value="1"/>
</dbReference>
<dbReference type="PANTHER" id="PTHR33993">
    <property type="entry name" value="GLYOXALASE-RELATED"/>
    <property type="match status" value="1"/>
</dbReference>
<dbReference type="InterPro" id="IPR052164">
    <property type="entry name" value="Anthracycline_SecMetBiosynth"/>
</dbReference>
<dbReference type="RefSeq" id="WP_160147105.1">
    <property type="nucleotide sequence ID" value="NZ_FNVO01000013.1"/>
</dbReference>
<dbReference type="AlphaFoldDB" id="A0A1H6D7J7"/>
<dbReference type="PANTHER" id="PTHR33993:SF14">
    <property type="entry name" value="GB|AAF24581.1"/>
    <property type="match status" value="1"/>
</dbReference>
<feature type="domain" description="VOC" evidence="1">
    <location>
        <begin position="202"/>
        <end position="307"/>
    </location>
</feature>
<proteinExistence type="predicted"/>
<feature type="domain" description="VOC" evidence="1">
    <location>
        <begin position="63"/>
        <end position="188"/>
    </location>
</feature>
<dbReference type="InterPro" id="IPR004360">
    <property type="entry name" value="Glyas_Fos-R_dOase_dom"/>
</dbReference>
<dbReference type="Gene3D" id="3.10.180.10">
    <property type="entry name" value="2,3-Dihydroxybiphenyl 1,2-Dioxygenase, domain 1"/>
    <property type="match status" value="2"/>
</dbReference>
<accession>A0A1H6D7J7</accession>
<dbReference type="SUPFAM" id="SSF54593">
    <property type="entry name" value="Glyoxalase/Bleomycin resistance protein/Dihydroxybiphenyl dioxygenase"/>
    <property type="match status" value="3"/>
</dbReference>
<dbReference type="OrthoDB" id="9795306at2"/>
<dbReference type="Pfam" id="PF00903">
    <property type="entry name" value="Glyoxalase"/>
    <property type="match status" value="1"/>
</dbReference>
<gene>
    <name evidence="2" type="ORF">SAMN04489712_11390</name>
</gene>
<name>A0A1H6D7J7_9ACTN</name>
<dbReference type="CDD" id="cd07246">
    <property type="entry name" value="VOC_like"/>
    <property type="match status" value="1"/>
</dbReference>